<evidence type="ECO:0000256" key="1">
    <source>
        <dbReference type="ARBA" id="ARBA00000900"/>
    </source>
</evidence>
<keyword evidence="6" id="KW-0833">Ubl conjugation pathway</keyword>
<dbReference type="Pfam" id="PF13639">
    <property type="entry name" value="zf-RING_2"/>
    <property type="match status" value="1"/>
</dbReference>
<comment type="catalytic activity">
    <reaction evidence="1">
        <text>S-ubiquitinyl-[E2 ubiquitin-conjugating enzyme]-L-cysteine + [acceptor protein]-L-lysine = [E2 ubiquitin-conjugating enzyme]-L-cysteine + N(6)-ubiquitinyl-[acceptor protein]-L-lysine.</text>
        <dbReference type="EC" id="2.3.2.27"/>
    </reaction>
</comment>
<dbReference type="GO" id="GO:0008270">
    <property type="term" value="F:zinc ion binding"/>
    <property type="evidence" value="ECO:0007669"/>
    <property type="project" value="UniProtKB-KW"/>
</dbReference>
<sequence>MASQDQNREPSSFFVPPRIPATNMLPTNPSSVHDFNGHGYFLPSRNAPTRAVASTGSQRPYVLDEHSDGTHGYLRESLYMPPQATSSNTFHHPPIFLGTQPNHQHPVSHVGVPNHVGYSSGNHYAGLPNRQPYLQVDQSNRSRYSGISNQHPVLPVGSLDVLNQQPCLRIDHSYGSRYAGVSSQRPVLFQDHSRVRTQYLGAHEQLFYVLVEYSDGASYSYLDVFDQRPNLPIYPNGRSYLPVDHPSGGWYSGYEDGPSYLSADHSGGTRYSSISSQQPIQRYAHSITIHYLGVHDQQTYVLVEHRDGTRYVDVVDLNSDFPVYYPNVTPPYVALPDQDAYFSVDRSDGSRYNGNRPPYLPVDYSGGTHYNGTPTHLPFDYHDVQFTENDQVGILDDTYYDFSDEDDWWIHELLVHAERPSQSGLSGETISQHLGTKTHVAVANQEPEICVICQVEYEADEPIGSLQCGHEYHADCIKKWLLQENVCPLCRATALKV</sequence>
<evidence type="ECO:0000256" key="3">
    <source>
        <dbReference type="ARBA" id="ARBA00022679"/>
    </source>
</evidence>
<dbReference type="EC" id="2.3.2.27" evidence="2"/>
<name>A0AA88RZQ0_9ASTE</name>
<accession>A0AA88RZQ0</accession>
<dbReference type="SUPFAM" id="SSF57850">
    <property type="entry name" value="RING/U-box"/>
    <property type="match status" value="1"/>
</dbReference>
<evidence type="ECO:0000256" key="4">
    <source>
        <dbReference type="ARBA" id="ARBA00022723"/>
    </source>
</evidence>
<keyword evidence="3" id="KW-0808">Transferase</keyword>
<evidence type="ECO:0000256" key="7">
    <source>
        <dbReference type="ARBA" id="ARBA00022833"/>
    </source>
</evidence>
<proteinExistence type="predicted"/>
<dbReference type="GO" id="GO:0061630">
    <property type="term" value="F:ubiquitin protein ligase activity"/>
    <property type="evidence" value="ECO:0007669"/>
    <property type="project" value="UniProtKB-EC"/>
</dbReference>
<dbReference type="PANTHER" id="PTHR22937">
    <property type="entry name" value="E3 UBIQUITIN-PROTEIN LIGASE RNF165"/>
    <property type="match status" value="1"/>
</dbReference>
<keyword evidence="4" id="KW-0479">Metal-binding</keyword>
<dbReference type="AlphaFoldDB" id="A0AA88RZQ0"/>
<dbReference type="PROSITE" id="PS50089">
    <property type="entry name" value="ZF_RING_2"/>
    <property type="match status" value="1"/>
</dbReference>
<evidence type="ECO:0000256" key="5">
    <source>
        <dbReference type="ARBA" id="ARBA00022771"/>
    </source>
</evidence>
<keyword evidence="11" id="KW-1185">Reference proteome</keyword>
<dbReference type="PANTHER" id="PTHR22937:SF65">
    <property type="entry name" value="E3 UBIQUITIN-PROTEIN LIGASE ARK2C"/>
    <property type="match status" value="1"/>
</dbReference>
<organism evidence="10 11">
    <name type="scientific">Escallonia rubra</name>
    <dbReference type="NCBI Taxonomy" id="112253"/>
    <lineage>
        <taxon>Eukaryota</taxon>
        <taxon>Viridiplantae</taxon>
        <taxon>Streptophyta</taxon>
        <taxon>Embryophyta</taxon>
        <taxon>Tracheophyta</taxon>
        <taxon>Spermatophyta</taxon>
        <taxon>Magnoliopsida</taxon>
        <taxon>eudicotyledons</taxon>
        <taxon>Gunneridae</taxon>
        <taxon>Pentapetalae</taxon>
        <taxon>asterids</taxon>
        <taxon>campanulids</taxon>
        <taxon>Escalloniales</taxon>
        <taxon>Escalloniaceae</taxon>
        <taxon>Escallonia</taxon>
    </lineage>
</organism>
<dbReference type="InterPro" id="IPR045191">
    <property type="entry name" value="MBR1/2-like"/>
</dbReference>
<dbReference type="Proteomes" id="UP001187471">
    <property type="component" value="Unassembled WGS sequence"/>
</dbReference>
<gene>
    <name evidence="10" type="ORF">RJ640_004302</name>
</gene>
<feature type="domain" description="RING-type" evidence="9">
    <location>
        <begin position="450"/>
        <end position="491"/>
    </location>
</feature>
<evidence type="ECO:0000313" key="11">
    <source>
        <dbReference type="Proteomes" id="UP001187471"/>
    </source>
</evidence>
<comment type="caution">
    <text evidence="10">The sequence shown here is derived from an EMBL/GenBank/DDBJ whole genome shotgun (WGS) entry which is preliminary data.</text>
</comment>
<evidence type="ECO:0000256" key="2">
    <source>
        <dbReference type="ARBA" id="ARBA00012483"/>
    </source>
</evidence>
<dbReference type="EMBL" id="JAVXUO010000314">
    <property type="protein sequence ID" value="KAK2993428.1"/>
    <property type="molecule type" value="Genomic_DNA"/>
</dbReference>
<evidence type="ECO:0000313" key="10">
    <source>
        <dbReference type="EMBL" id="KAK2993428.1"/>
    </source>
</evidence>
<dbReference type="SMART" id="SM00184">
    <property type="entry name" value="RING"/>
    <property type="match status" value="1"/>
</dbReference>
<evidence type="ECO:0000256" key="6">
    <source>
        <dbReference type="ARBA" id="ARBA00022786"/>
    </source>
</evidence>
<keyword evidence="7" id="KW-0862">Zinc</keyword>
<evidence type="ECO:0000259" key="9">
    <source>
        <dbReference type="PROSITE" id="PS50089"/>
    </source>
</evidence>
<keyword evidence="5 8" id="KW-0863">Zinc-finger</keyword>
<evidence type="ECO:0000256" key="8">
    <source>
        <dbReference type="PROSITE-ProRule" id="PRU00175"/>
    </source>
</evidence>
<protein>
    <recommendedName>
        <fullName evidence="2">RING-type E3 ubiquitin transferase</fullName>
        <ecNumber evidence="2">2.3.2.27</ecNumber>
    </recommendedName>
</protein>
<dbReference type="InterPro" id="IPR013083">
    <property type="entry name" value="Znf_RING/FYVE/PHD"/>
</dbReference>
<dbReference type="Gene3D" id="3.30.40.10">
    <property type="entry name" value="Zinc/RING finger domain, C3HC4 (zinc finger)"/>
    <property type="match status" value="1"/>
</dbReference>
<dbReference type="InterPro" id="IPR001841">
    <property type="entry name" value="Znf_RING"/>
</dbReference>
<reference evidence="10" key="1">
    <citation type="submission" date="2022-12" db="EMBL/GenBank/DDBJ databases">
        <title>Draft genome assemblies for two species of Escallonia (Escalloniales).</title>
        <authorList>
            <person name="Chanderbali A."/>
            <person name="Dervinis C."/>
            <person name="Anghel I."/>
            <person name="Soltis D."/>
            <person name="Soltis P."/>
            <person name="Zapata F."/>
        </authorList>
    </citation>
    <scope>NUCLEOTIDE SEQUENCE</scope>
    <source>
        <strain evidence="10">UCBG92.1500</strain>
        <tissue evidence="10">Leaf</tissue>
    </source>
</reference>